<dbReference type="HOGENOM" id="CLU_3307310_0_0_9"/>
<proteinExistence type="predicted"/>
<protein>
    <submittedName>
        <fullName evidence="1">Uncharacterized protein</fullName>
    </submittedName>
</protein>
<reference evidence="1 2" key="1">
    <citation type="submission" date="2010-08" db="EMBL/GenBank/DDBJ databases">
        <title>Complete sequence of Clostridium cellulovorans 743B.</title>
        <authorList>
            <consortium name="US DOE Joint Genome Institute"/>
            <person name="Lucas S."/>
            <person name="Copeland A."/>
            <person name="Lapidus A."/>
            <person name="Cheng J.-F."/>
            <person name="Bruce D."/>
            <person name="Goodwin L."/>
            <person name="Pitluck S."/>
            <person name="Chertkov O."/>
            <person name="Detter J.C."/>
            <person name="Han C."/>
            <person name="Tapia R."/>
            <person name="Land M."/>
            <person name="Hauser L."/>
            <person name="Chang Y.-J."/>
            <person name="Jeffries C."/>
            <person name="Kyrpides N."/>
            <person name="Ivanova N."/>
            <person name="Mikhailova N."/>
            <person name="Hemme C.L."/>
            <person name="Woyke T."/>
        </authorList>
    </citation>
    <scope>NUCLEOTIDE SEQUENCE [LARGE SCALE GENOMIC DNA]</scope>
    <source>
        <strain evidence="2">ATCC 35296 / DSM 3052 / OCM 3 / 743B</strain>
    </source>
</reference>
<keyword evidence="2" id="KW-1185">Reference proteome</keyword>
<dbReference type="EMBL" id="CP002160">
    <property type="protein sequence ID" value="ADL53862.1"/>
    <property type="molecule type" value="Genomic_DNA"/>
</dbReference>
<dbReference type="Proteomes" id="UP000002730">
    <property type="component" value="Chromosome"/>
</dbReference>
<dbReference type="KEGG" id="ccb:Clocel_4201"/>
<gene>
    <name evidence="1" type="ordered locus">Clocel_4201</name>
</gene>
<organism evidence="1 2">
    <name type="scientific">Clostridium cellulovorans (strain ATCC 35296 / DSM 3052 / OCM 3 / 743B)</name>
    <dbReference type="NCBI Taxonomy" id="573061"/>
    <lineage>
        <taxon>Bacteria</taxon>
        <taxon>Bacillati</taxon>
        <taxon>Bacillota</taxon>
        <taxon>Clostridia</taxon>
        <taxon>Eubacteriales</taxon>
        <taxon>Clostridiaceae</taxon>
        <taxon>Clostridium</taxon>
    </lineage>
</organism>
<dbReference type="AlphaFoldDB" id="D9SMK6"/>
<evidence type="ECO:0000313" key="1">
    <source>
        <dbReference type="EMBL" id="ADL53862.1"/>
    </source>
</evidence>
<accession>D9SMK6</accession>
<name>D9SMK6_CLOC7</name>
<sequence length="39" mass="4520">MEISPFNFIGGEFFSILVLYKAKKMLSKHADDNKDEKVE</sequence>
<evidence type="ECO:0000313" key="2">
    <source>
        <dbReference type="Proteomes" id="UP000002730"/>
    </source>
</evidence>